<keyword evidence="4" id="KW-0963">Cytoplasm</keyword>
<dbReference type="InterPro" id="IPR036028">
    <property type="entry name" value="SH3-like_dom_sf"/>
</dbReference>
<dbReference type="Gene3D" id="2.30.29.30">
    <property type="entry name" value="Pleckstrin-homology domain (PH domain)/Phosphotyrosine-binding domain (PTB)"/>
    <property type="match status" value="1"/>
</dbReference>
<evidence type="ECO:0000256" key="3">
    <source>
        <dbReference type="ARBA" id="ARBA00022443"/>
    </source>
</evidence>
<dbReference type="GO" id="GO:0035023">
    <property type="term" value="P:regulation of Rho protein signal transduction"/>
    <property type="evidence" value="ECO:0007669"/>
    <property type="project" value="TreeGrafter"/>
</dbReference>
<dbReference type="InterPro" id="IPR001452">
    <property type="entry name" value="SH3_domain"/>
</dbReference>
<dbReference type="Gene3D" id="1.10.150.50">
    <property type="entry name" value="Transcription Factor, Ets-1"/>
    <property type="match status" value="1"/>
</dbReference>
<dbReference type="FunFam" id="2.30.30.40:FF:000071">
    <property type="entry name" value="Epidermal growth factor receptor kinase substrate 8"/>
    <property type="match status" value="1"/>
</dbReference>
<dbReference type="InterPro" id="IPR011993">
    <property type="entry name" value="PH-like_dom_sf"/>
</dbReference>
<dbReference type="Pfam" id="PF18016">
    <property type="entry name" value="SAM_3"/>
    <property type="match status" value="1"/>
</dbReference>
<evidence type="ECO:0000256" key="11">
    <source>
        <dbReference type="PROSITE-ProRule" id="PRU00192"/>
    </source>
</evidence>
<dbReference type="Pfam" id="PF14604">
    <property type="entry name" value="SH3_9"/>
    <property type="match status" value="1"/>
</dbReference>
<dbReference type="InterPro" id="IPR041418">
    <property type="entry name" value="SAM_3"/>
</dbReference>
<dbReference type="PROSITE" id="PS50002">
    <property type="entry name" value="SH3"/>
    <property type="match status" value="1"/>
</dbReference>
<keyword evidence="5" id="KW-0597">Phosphoprotein</keyword>
<feature type="compositionally biased region" description="Polar residues" evidence="12">
    <location>
        <begin position="664"/>
        <end position="678"/>
    </location>
</feature>
<dbReference type="CDD" id="cd11764">
    <property type="entry name" value="SH3_Eps8"/>
    <property type="match status" value="1"/>
</dbReference>
<comment type="similarity">
    <text evidence="2">Belongs to the EPS8 family.</text>
</comment>
<dbReference type="EMBL" id="HAEH01021947">
    <property type="protein sequence ID" value="SBS13136.1"/>
    <property type="molecule type" value="Transcribed_RNA"/>
</dbReference>
<reference evidence="14" key="2">
    <citation type="submission" date="2016-06" db="EMBL/GenBank/DDBJ databases">
        <title>The genome of a short-lived fish provides insights into sex chromosome evolution and the genetic control of aging.</title>
        <authorList>
            <person name="Reichwald K."/>
            <person name="Felder M."/>
            <person name="Petzold A."/>
            <person name="Koch P."/>
            <person name="Groth M."/>
            <person name="Platzer M."/>
        </authorList>
    </citation>
    <scope>NUCLEOTIDE SEQUENCE</scope>
    <source>
        <tissue evidence="14">Brain</tissue>
    </source>
</reference>
<feature type="region of interest" description="Disordered" evidence="12">
    <location>
        <begin position="1"/>
        <end position="59"/>
    </location>
</feature>
<dbReference type="InterPro" id="IPR033928">
    <property type="entry name" value="EPS8_PTB"/>
</dbReference>
<evidence type="ECO:0000256" key="7">
    <source>
        <dbReference type="ARBA" id="ARBA00058563"/>
    </source>
</evidence>
<dbReference type="GO" id="GO:0007266">
    <property type="term" value="P:Rho protein signal transduction"/>
    <property type="evidence" value="ECO:0007669"/>
    <property type="project" value="TreeGrafter"/>
</dbReference>
<dbReference type="Gene3D" id="2.30.30.40">
    <property type="entry name" value="SH3 Domains"/>
    <property type="match status" value="1"/>
</dbReference>
<evidence type="ECO:0000256" key="1">
    <source>
        <dbReference type="ARBA" id="ARBA00004496"/>
    </source>
</evidence>
<keyword evidence="3 11" id="KW-0728">SH3 domain</keyword>
<dbReference type="PANTHER" id="PTHR12287">
    <property type="entry name" value="EPIDERMAL GROWTH FACTOR RECEPTOR KINASE SUBSTRATE EPS8-RELATED PROTEIN"/>
    <property type="match status" value="1"/>
</dbReference>
<comment type="subcellular location">
    <subcellularLocation>
        <location evidence="1">Cytoplasm</location>
    </subcellularLocation>
</comment>
<dbReference type="InterPro" id="IPR039801">
    <property type="entry name" value="EPS8-like"/>
</dbReference>
<dbReference type="GO" id="GO:0005737">
    <property type="term" value="C:cytoplasm"/>
    <property type="evidence" value="ECO:0007669"/>
    <property type="project" value="UniProtKB-SubCell"/>
</dbReference>
<dbReference type="FunFam" id="1.10.150.50:FF:000023">
    <property type="entry name" value="Epidermal growth factor receptor kinase substrate 8"/>
    <property type="match status" value="1"/>
</dbReference>
<keyword evidence="14" id="KW-0675">Receptor</keyword>
<feature type="compositionally biased region" description="Pro residues" evidence="12">
    <location>
        <begin position="208"/>
        <end position="220"/>
    </location>
</feature>
<evidence type="ECO:0000256" key="5">
    <source>
        <dbReference type="ARBA" id="ARBA00022553"/>
    </source>
</evidence>
<feature type="compositionally biased region" description="Basic residues" evidence="12">
    <location>
        <begin position="296"/>
        <end position="305"/>
    </location>
</feature>
<evidence type="ECO:0000313" key="14">
    <source>
        <dbReference type="EMBL" id="SBS13136.1"/>
    </source>
</evidence>
<dbReference type="InterPro" id="IPR013761">
    <property type="entry name" value="SAM/pointed_sf"/>
</dbReference>
<feature type="region of interest" description="Disordered" evidence="12">
    <location>
        <begin position="664"/>
        <end position="684"/>
    </location>
</feature>
<dbReference type="InterPro" id="IPR055093">
    <property type="entry name" value="EPS8_2nd"/>
</dbReference>
<dbReference type="SUPFAM" id="SSF50729">
    <property type="entry name" value="PH domain-like"/>
    <property type="match status" value="1"/>
</dbReference>
<evidence type="ECO:0000256" key="2">
    <source>
        <dbReference type="ARBA" id="ARBA00006197"/>
    </source>
</evidence>
<dbReference type="SUPFAM" id="SSF47769">
    <property type="entry name" value="SAM/Pointed domain"/>
    <property type="match status" value="1"/>
</dbReference>
<dbReference type="AlphaFoldDB" id="A0A1A8S4G1"/>
<organism evidence="14">
    <name type="scientific">Nothobranchius rachovii</name>
    <name type="common">bluefin notho</name>
    <dbReference type="NCBI Taxonomy" id="451742"/>
    <lineage>
        <taxon>Eukaryota</taxon>
        <taxon>Metazoa</taxon>
        <taxon>Chordata</taxon>
        <taxon>Craniata</taxon>
        <taxon>Vertebrata</taxon>
        <taxon>Euteleostomi</taxon>
        <taxon>Actinopterygii</taxon>
        <taxon>Neopterygii</taxon>
        <taxon>Teleostei</taxon>
        <taxon>Neoteleostei</taxon>
        <taxon>Acanthomorphata</taxon>
        <taxon>Ovalentaria</taxon>
        <taxon>Atherinomorphae</taxon>
        <taxon>Cyprinodontiformes</taxon>
        <taxon>Nothobranchiidae</taxon>
        <taxon>Nothobranchius</taxon>
    </lineage>
</organism>
<dbReference type="InterPro" id="IPR035462">
    <property type="entry name" value="Eps8_SH3"/>
</dbReference>
<dbReference type="SUPFAM" id="SSF50044">
    <property type="entry name" value="SH3-domain"/>
    <property type="match status" value="1"/>
</dbReference>
<gene>
    <name evidence="14" type="primary">EPS8</name>
</gene>
<dbReference type="InterPro" id="IPR006020">
    <property type="entry name" value="PTB/PI_dom"/>
</dbReference>
<feature type="region of interest" description="Disordered" evidence="12">
    <location>
        <begin position="296"/>
        <end position="317"/>
    </location>
</feature>
<evidence type="ECO:0000256" key="10">
    <source>
        <dbReference type="ARBA" id="ARBA00077699"/>
    </source>
</evidence>
<evidence type="ECO:0000256" key="9">
    <source>
        <dbReference type="ARBA" id="ARBA00067142"/>
    </source>
</evidence>
<proteinExistence type="inferred from homology"/>
<feature type="region of interest" description="Disordered" evidence="12">
    <location>
        <begin position="626"/>
        <end position="648"/>
    </location>
</feature>
<dbReference type="GO" id="GO:0032587">
    <property type="term" value="C:ruffle membrane"/>
    <property type="evidence" value="ECO:0007669"/>
    <property type="project" value="TreeGrafter"/>
</dbReference>
<sequence>MNGYEASSLTAGAFGSYSSNINGRSSPSPEPPRSKAKSGAKALHEQRRHGTRTSINSLTDTSQYHVEHLSTFVLDRKDGLITVEDGIRRLRLLDAKGKVWTQEMLLQVEEKAVSLIDLETKNELENFPIGSLQHSQAAMNTCSYDSILALVCKESGQSKPDLHLFQCDDIKANLIQADVESAMIDAKGGKAKKRPETLKMILKSDGIIPPPPTTPAPEAPAPSNQTDVRSRVAAWSAWTNEQQHYDQLPQDNGPVEMTALRVDRDVQILNHILDDIEFFVTKLQKAAEAFSELSKRKKVKKGKKKGPGEGVLSLRSKPPGEDEFVDCLQKFKHAFNQLAKLKDHIQNPSAVDLVHFLFSPLRMVIQASGGTDLARSVVVPLLTRDAIEFLHASGTAEERHLWVTLGDGWTKCRLEWPKDHYFPPCELRLRDGWEPPVLSSVTQSREQELMQLAESLVGADVQRLEDLRLPQEVAISRYPPDDGGFDADRPQQKLFAKSKYDFVARNNTELSVLKDELVEVLDDRKQWWKVRNGCGCAGYVPNNVLETTKAVDMTSRGEPVYSHTIQKQTAKLDPVPGNPAATSMTEVPSAPPTAPTRLPTPPLPPPVVQTLKASGDSGLSTTNDIISTGAKEPSSQKAAVGSRRKSNMEEVQDELVHRLTLGRSTQKKLQVPSQSSSGALPAASITYDSSPEEVRAWLEAKGFSPVTISSLGVLTGAQLFSLNKEELKTVCPDDGARVFSQVTVQKAALEKNSGSELQEIMRRRQEKLAATTWDSGVESFDEGSAH</sequence>
<feature type="region of interest" description="Disordered" evidence="12">
    <location>
        <begin position="570"/>
        <end position="602"/>
    </location>
</feature>
<evidence type="ECO:0000256" key="6">
    <source>
        <dbReference type="ARBA" id="ARBA00023054"/>
    </source>
</evidence>
<dbReference type="CDD" id="cd09540">
    <property type="entry name" value="SAM_EPS8-like"/>
    <property type="match status" value="1"/>
</dbReference>
<reference evidence="14" key="1">
    <citation type="submission" date="2016-05" db="EMBL/GenBank/DDBJ databases">
        <authorList>
            <person name="Lavstsen T."/>
            <person name="Jespersen J.S."/>
        </authorList>
    </citation>
    <scope>NUCLEOTIDE SEQUENCE</scope>
    <source>
        <tissue evidence="14">Brain</tissue>
    </source>
</reference>
<evidence type="ECO:0000256" key="8">
    <source>
        <dbReference type="ARBA" id="ARBA00065375"/>
    </source>
</evidence>
<dbReference type="GO" id="GO:1900029">
    <property type="term" value="P:positive regulation of ruffle assembly"/>
    <property type="evidence" value="ECO:0007669"/>
    <property type="project" value="TreeGrafter"/>
</dbReference>
<feature type="compositionally biased region" description="Polar residues" evidence="12">
    <location>
        <begin position="1"/>
        <end position="23"/>
    </location>
</feature>
<dbReference type="SMART" id="SM00462">
    <property type="entry name" value="PTB"/>
    <property type="match status" value="1"/>
</dbReference>
<feature type="domain" description="SH3" evidence="13">
    <location>
        <begin position="491"/>
        <end position="550"/>
    </location>
</feature>
<dbReference type="PANTHER" id="PTHR12287:SF21">
    <property type="entry name" value="EPIDERMAL GROWTH FACTOR RECEPTOR KINASE SUBSTRATE 8"/>
    <property type="match status" value="1"/>
</dbReference>
<dbReference type="SMART" id="SM00326">
    <property type="entry name" value="SH3"/>
    <property type="match status" value="1"/>
</dbReference>
<comment type="subunit">
    <text evidence="8">Interacts with ABI1. Part of a complex that contains SOS1, ABI1 and EPS8L2. Associates with F-actin.</text>
</comment>
<protein>
    <recommendedName>
        <fullName evidence="9">Epidermal growth factor receptor kinase substrate 8-like protein 1</fullName>
    </recommendedName>
    <alternativeName>
        <fullName evidence="10">Epidermal growth factor receptor pathway substrate 8-related protein 1</fullName>
    </alternativeName>
</protein>
<dbReference type="CDD" id="cd01210">
    <property type="entry name" value="PTB_EPS8"/>
    <property type="match status" value="1"/>
</dbReference>
<dbReference type="GO" id="GO:0031982">
    <property type="term" value="C:vesicle"/>
    <property type="evidence" value="ECO:0007669"/>
    <property type="project" value="TreeGrafter"/>
</dbReference>
<name>A0A1A8S4G1_9TELE</name>
<evidence type="ECO:0000256" key="12">
    <source>
        <dbReference type="SAM" id="MobiDB-lite"/>
    </source>
</evidence>
<dbReference type="Pfam" id="PF08416">
    <property type="entry name" value="PTB"/>
    <property type="match status" value="1"/>
</dbReference>
<accession>A0A1A8S4G1</accession>
<keyword evidence="6" id="KW-0175">Coiled coil</keyword>
<comment type="function">
    <text evidence="7">Stimulates guanine exchange activity of SOS1. May play a role in membrane ruffling and remodeling of the actin cytoskeleton.</text>
</comment>
<dbReference type="Pfam" id="PF22975">
    <property type="entry name" value="EPS8_2nd"/>
    <property type="match status" value="1"/>
</dbReference>
<dbReference type="FunFam" id="2.30.29.30:FF:000261">
    <property type="entry name" value="Epidermal growth factor receptor kinase substrate 8-like protein 1"/>
    <property type="match status" value="1"/>
</dbReference>
<feature type="compositionally biased region" description="Pro residues" evidence="12">
    <location>
        <begin position="589"/>
        <end position="602"/>
    </location>
</feature>
<feature type="region of interest" description="Disordered" evidence="12">
    <location>
        <begin position="204"/>
        <end position="225"/>
    </location>
</feature>
<dbReference type="InterPro" id="IPR013625">
    <property type="entry name" value="PTB"/>
</dbReference>
<evidence type="ECO:0000256" key="4">
    <source>
        <dbReference type="ARBA" id="ARBA00022490"/>
    </source>
</evidence>
<dbReference type="GO" id="GO:0003779">
    <property type="term" value="F:actin binding"/>
    <property type="evidence" value="ECO:0007669"/>
    <property type="project" value="TreeGrafter"/>
</dbReference>
<evidence type="ECO:0000259" key="13">
    <source>
        <dbReference type="PROSITE" id="PS50002"/>
    </source>
</evidence>